<evidence type="ECO:0000259" key="2">
    <source>
        <dbReference type="Pfam" id="PF11976"/>
    </source>
</evidence>
<feature type="compositionally biased region" description="Polar residues" evidence="1">
    <location>
        <begin position="207"/>
        <end position="220"/>
    </location>
</feature>
<dbReference type="AlphaFoldDB" id="A0A316U3E4"/>
<dbReference type="EMBL" id="KZ819330">
    <property type="protein sequence ID" value="PWN19700.1"/>
    <property type="molecule type" value="Genomic_DNA"/>
</dbReference>
<dbReference type="InterPro" id="IPR029071">
    <property type="entry name" value="Ubiquitin-like_domsf"/>
</dbReference>
<feature type="compositionally biased region" description="Basic and acidic residues" evidence="1">
    <location>
        <begin position="184"/>
        <end position="203"/>
    </location>
</feature>
<feature type="compositionally biased region" description="Basic and acidic residues" evidence="1">
    <location>
        <begin position="63"/>
        <end position="72"/>
    </location>
</feature>
<keyword evidence="4" id="KW-1185">Reference proteome</keyword>
<dbReference type="STRING" id="1684307.A0A316U3E4"/>
<accession>A0A316U3E4</accession>
<evidence type="ECO:0000313" key="4">
    <source>
        <dbReference type="Proteomes" id="UP000245942"/>
    </source>
</evidence>
<dbReference type="Pfam" id="PF11976">
    <property type="entry name" value="Rad60-SLD"/>
    <property type="match status" value="1"/>
</dbReference>
<gene>
    <name evidence="3" type="ORF">BCV69DRAFT_29756</name>
</gene>
<feature type="compositionally biased region" description="Low complexity" evidence="1">
    <location>
        <begin position="281"/>
        <end position="293"/>
    </location>
</feature>
<feature type="region of interest" description="Disordered" evidence="1">
    <location>
        <begin position="1"/>
        <end position="339"/>
    </location>
</feature>
<evidence type="ECO:0000313" key="3">
    <source>
        <dbReference type="EMBL" id="PWN19700.1"/>
    </source>
</evidence>
<dbReference type="InterPro" id="IPR022617">
    <property type="entry name" value="Rad60/SUMO-like_dom"/>
</dbReference>
<feature type="compositionally biased region" description="Gly residues" evidence="1">
    <location>
        <begin position="452"/>
        <end position="463"/>
    </location>
</feature>
<feature type="compositionally biased region" description="Low complexity" evidence="1">
    <location>
        <begin position="89"/>
        <end position="100"/>
    </location>
</feature>
<name>A0A316U3E4_9BASI</name>
<reference evidence="3 4" key="1">
    <citation type="journal article" date="2018" name="Mol. Biol. Evol.">
        <title>Broad Genomic Sampling Reveals a Smut Pathogenic Ancestry of the Fungal Clade Ustilaginomycotina.</title>
        <authorList>
            <person name="Kijpornyongpan T."/>
            <person name="Mondo S.J."/>
            <person name="Barry K."/>
            <person name="Sandor L."/>
            <person name="Lee J."/>
            <person name="Lipzen A."/>
            <person name="Pangilinan J."/>
            <person name="LaButti K."/>
            <person name="Hainaut M."/>
            <person name="Henrissat B."/>
            <person name="Grigoriev I.V."/>
            <person name="Spatafora J.W."/>
            <person name="Aime M.C."/>
        </authorList>
    </citation>
    <scope>NUCLEOTIDE SEQUENCE [LARGE SCALE GENOMIC DNA]</scope>
    <source>
        <strain evidence="3 4">MCA 4718</strain>
    </source>
</reference>
<dbReference type="Proteomes" id="UP000245942">
    <property type="component" value="Unassembled WGS sequence"/>
</dbReference>
<protein>
    <recommendedName>
        <fullName evidence="2">Rad60/SUMO-like domain-containing protein</fullName>
    </recommendedName>
</protein>
<feature type="region of interest" description="Disordered" evidence="1">
    <location>
        <begin position="358"/>
        <end position="464"/>
    </location>
</feature>
<dbReference type="SUPFAM" id="SSF54236">
    <property type="entry name" value="Ubiquitin-like"/>
    <property type="match status" value="1"/>
</dbReference>
<feature type="compositionally biased region" description="Basic and acidic residues" evidence="1">
    <location>
        <begin position="361"/>
        <end position="385"/>
    </location>
</feature>
<organism evidence="3 4">
    <name type="scientific">Pseudomicrostroma glucosiphilum</name>
    <dbReference type="NCBI Taxonomy" id="1684307"/>
    <lineage>
        <taxon>Eukaryota</taxon>
        <taxon>Fungi</taxon>
        <taxon>Dikarya</taxon>
        <taxon>Basidiomycota</taxon>
        <taxon>Ustilaginomycotina</taxon>
        <taxon>Exobasidiomycetes</taxon>
        <taxon>Microstromatales</taxon>
        <taxon>Microstromatales incertae sedis</taxon>
        <taxon>Pseudomicrostroma</taxon>
    </lineage>
</organism>
<feature type="compositionally biased region" description="Polar residues" evidence="1">
    <location>
        <begin position="116"/>
        <end position="127"/>
    </location>
</feature>
<dbReference type="OrthoDB" id="3365399at2759"/>
<dbReference type="RefSeq" id="XP_025346860.1">
    <property type="nucleotide sequence ID" value="XM_025494128.1"/>
</dbReference>
<evidence type="ECO:0000256" key="1">
    <source>
        <dbReference type="SAM" id="MobiDB-lite"/>
    </source>
</evidence>
<dbReference type="Gene3D" id="3.10.20.90">
    <property type="entry name" value="Phosphatidylinositol 3-kinase Catalytic Subunit, Chain A, domain 1"/>
    <property type="match status" value="1"/>
</dbReference>
<feature type="compositionally biased region" description="Low complexity" evidence="1">
    <location>
        <begin position="47"/>
        <end position="60"/>
    </location>
</feature>
<feature type="domain" description="Rad60/SUMO-like" evidence="2">
    <location>
        <begin position="469"/>
        <end position="545"/>
    </location>
</feature>
<sequence>MSSSRSRPGRVARVNSAAIVLSDSDEAEAGPSQPRRTLAASRKRTSRTPSSSTAFSQSSAGKKTADQDDKKPLVVTLKRGTRAKRERVSSSPPVIIPSSSADERPLPPTVTPPATGRSTNTQQTSGSDSDDGFFNLRPSAKTKRRQTQTQAATQGANGSGAGTASQEQPPASQQSEIPPSSSPEDEHSSEAESSRWKRTRIERLPSWTRTKGIPTQTLSDDGSDAEHIVSRRNSQDQDMREGSEGAARRRKSASLTPPPVTTAALRDKVGEIVSRIIPVARRTSVSSESGRSSPEVHRTTGPRPRAIGDSPSKRQRSQASVPSGVGRGPAEEEDEGDVAIEALHPDLALLYRGKQAAAVRKAAEAKRKAMLEEEEQRRKAREEKARKRKEAAQAMLSSGHPAISLVDSDEDSPVPQQLLAPPRSDLATTISPTVSPDPAGVAQSHTSSSAGAEGGAEGGTGGEDGIERIALTLRSSSGQTMELKVRSTTTFAKMLEHFLKSVEGAALSVAQRKKARMMWDGQPLLPNQTVQDVEDLEDGELIDILW</sequence>
<dbReference type="GeneID" id="37015862"/>
<proteinExistence type="predicted"/>
<feature type="compositionally biased region" description="Basic and acidic residues" evidence="1">
    <location>
        <begin position="224"/>
        <end position="247"/>
    </location>
</feature>
<feature type="compositionally biased region" description="Low complexity" evidence="1">
    <location>
        <begin position="147"/>
        <end position="179"/>
    </location>
</feature>